<name>A0AAN6RRF9_9PEZI</name>
<reference evidence="2" key="2">
    <citation type="submission" date="2023-05" db="EMBL/GenBank/DDBJ databases">
        <authorList>
            <consortium name="Lawrence Berkeley National Laboratory"/>
            <person name="Steindorff A."/>
            <person name="Hensen N."/>
            <person name="Bonometti L."/>
            <person name="Westerberg I."/>
            <person name="Brannstrom I.O."/>
            <person name="Guillou S."/>
            <person name="Cros-Aarteil S."/>
            <person name="Calhoun S."/>
            <person name="Haridas S."/>
            <person name="Kuo A."/>
            <person name="Mondo S."/>
            <person name="Pangilinan J."/>
            <person name="Riley R."/>
            <person name="Labutti K."/>
            <person name="Andreopoulos B."/>
            <person name="Lipzen A."/>
            <person name="Chen C."/>
            <person name="Yanf M."/>
            <person name="Daum C."/>
            <person name="Ng V."/>
            <person name="Clum A."/>
            <person name="Ohm R."/>
            <person name="Martin F."/>
            <person name="Silar P."/>
            <person name="Natvig D."/>
            <person name="Lalanne C."/>
            <person name="Gautier V."/>
            <person name="Ament-Velasquez S.L."/>
            <person name="Kruys A."/>
            <person name="Hutchinson M.I."/>
            <person name="Powell A.J."/>
            <person name="Barry K."/>
            <person name="Miller A.N."/>
            <person name="Grigoriev I.V."/>
            <person name="Debuchy R."/>
            <person name="Gladieux P."/>
            <person name="Thoren M.H."/>
            <person name="Johannesson H."/>
        </authorList>
    </citation>
    <scope>NUCLEOTIDE SEQUENCE</scope>
    <source>
        <strain evidence="2">CBS 103.79</strain>
    </source>
</reference>
<reference evidence="2" key="1">
    <citation type="journal article" date="2023" name="Mol. Phylogenet. Evol.">
        <title>Genome-scale phylogeny and comparative genomics of the fungal order Sordariales.</title>
        <authorList>
            <person name="Hensen N."/>
            <person name="Bonometti L."/>
            <person name="Westerberg I."/>
            <person name="Brannstrom I.O."/>
            <person name="Guillou S."/>
            <person name="Cros-Aarteil S."/>
            <person name="Calhoun S."/>
            <person name="Haridas S."/>
            <person name="Kuo A."/>
            <person name="Mondo S."/>
            <person name="Pangilinan J."/>
            <person name="Riley R."/>
            <person name="LaButti K."/>
            <person name="Andreopoulos B."/>
            <person name="Lipzen A."/>
            <person name="Chen C."/>
            <person name="Yan M."/>
            <person name="Daum C."/>
            <person name="Ng V."/>
            <person name="Clum A."/>
            <person name="Steindorff A."/>
            <person name="Ohm R.A."/>
            <person name="Martin F."/>
            <person name="Silar P."/>
            <person name="Natvig D.O."/>
            <person name="Lalanne C."/>
            <person name="Gautier V."/>
            <person name="Ament-Velasquez S.L."/>
            <person name="Kruys A."/>
            <person name="Hutchinson M.I."/>
            <person name="Powell A.J."/>
            <person name="Barry K."/>
            <person name="Miller A.N."/>
            <person name="Grigoriev I.V."/>
            <person name="Debuchy R."/>
            <person name="Gladieux P."/>
            <person name="Hiltunen Thoren M."/>
            <person name="Johannesson H."/>
        </authorList>
    </citation>
    <scope>NUCLEOTIDE SEQUENCE</scope>
    <source>
        <strain evidence="2">CBS 103.79</strain>
    </source>
</reference>
<sequence>MRKCRDFNLNYTLLEDGRVVFHFPDTDTFAPMTDDDYFQFEAAYPNEIELYRPAQQDEAGDDLEDFINEDDDEEEAVICSHEVEEDLEHFINGVDGESGKSDDTFSDASSDFVSNPDEQQDDTAYDDDLIAPSPYKRPSNPEPQDDTAYDDDLIAPSPYKQPSNPEPNTPRDEHTPADEHTFADEPTSADEPITSQPSTIPTSPYRRRATEQSWTSLEYTEWGYHTYLTMDGRMAVRRDWEIESGALHGVLQHCTWYGSADRDDVVLPWGKGAPELKVTTPEGEEYWLDDGFEPFYEFDCFVDARSQYGHTCDERCTAFYEEWPQEEEPKEEPKEEQPRMTLEGLVKEFDDIGEGSKGTEVSRHSGYSSRKVKQCAAQLLATISEEGDFEEEGECLVVIDHKEEKQSGLSQAQREWLVHVENPVYEKCNWLVKLQKAINEEYALRKMIQEGNDVVEDTVEQEAVEDIQGEVTPSVEENEEAQEAATPAVEEKRVPRWIREPLYVSRRSWADLDDEEDEEY</sequence>
<dbReference type="Proteomes" id="UP001303889">
    <property type="component" value="Unassembled WGS sequence"/>
</dbReference>
<dbReference type="AlphaFoldDB" id="A0AAN6RRF9"/>
<protein>
    <submittedName>
        <fullName evidence="2">Uncharacterized protein</fullName>
    </submittedName>
</protein>
<keyword evidence="3" id="KW-1185">Reference proteome</keyword>
<organism evidence="2 3">
    <name type="scientific">Staphylotrichum tortipilum</name>
    <dbReference type="NCBI Taxonomy" id="2831512"/>
    <lineage>
        <taxon>Eukaryota</taxon>
        <taxon>Fungi</taxon>
        <taxon>Dikarya</taxon>
        <taxon>Ascomycota</taxon>
        <taxon>Pezizomycotina</taxon>
        <taxon>Sordariomycetes</taxon>
        <taxon>Sordariomycetidae</taxon>
        <taxon>Sordariales</taxon>
        <taxon>Chaetomiaceae</taxon>
        <taxon>Staphylotrichum</taxon>
    </lineage>
</organism>
<feature type="region of interest" description="Disordered" evidence="1">
    <location>
        <begin position="468"/>
        <end position="490"/>
    </location>
</feature>
<dbReference type="EMBL" id="MU855646">
    <property type="protein sequence ID" value="KAK3900692.1"/>
    <property type="molecule type" value="Genomic_DNA"/>
</dbReference>
<evidence type="ECO:0000313" key="3">
    <source>
        <dbReference type="Proteomes" id="UP001303889"/>
    </source>
</evidence>
<feature type="compositionally biased region" description="Polar residues" evidence="1">
    <location>
        <begin position="193"/>
        <end position="202"/>
    </location>
</feature>
<feature type="compositionally biased region" description="Acidic residues" evidence="1">
    <location>
        <begin position="118"/>
        <end position="129"/>
    </location>
</feature>
<evidence type="ECO:0000256" key="1">
    <source>
        <dbReference type="SAM" id="MobiDB-lite"/>
    </source>
</evidence>
<comment type="caution">
    <text evidence="2">The sequence shown here is derived from an EMBL/GenBank/DDBJ whole genome shotgun (WGS) entry which is preliminary data.</text>
</comment>
<evidence type="ECO:0000313" key="2">
    <source>
        <dbReference type="EMBL" id="KAK3900692.1"/>
    </source>
</evidence>
<feature type="region of interest" description="Disordered" evidence="1">
    <location>
        <begin position="93"/>
        <end position="210"/>
    </location>
</feature>
<feature type="compositionally biased region" description="Acidic residues" evidence="1">
    <location>
        <begin position="143"/>
        <end position="153"/>
    </location>
</feature>
<gene>
    <name evidence="2" type="ORF">C8A05DRAFT_35655</name>
</gene>
<proteinExistence type="predicted"/>
<feature type="compositionally biased region" description="Basic and acidic residues" evidence="1">
    <location>
        <begin position="169"/>
        <end position="183"/>
    </location>
</feature>
<accession>A0AAN6RRF9</accession>